<dbReference type="Pfam" id="PF06580">
    <property type="entry name" value="His_kinase"/>
    <property type="match status" value="1"/>
</dbReference>
<accession>A0A937FGH7</accession>
<reference evidence="3" key="1">
    <citation type="submission" date="2021-01" db="EMBL/GenBank/DDBJ databases">
        <title>Genome public.</title>
        <authorList>
            <person name="Liu C."/>
            <person name="Sun Q."/>
        </authorList>
    </citation>
    <scope>NUCLEOTIDE SEQUENCE</scope>
    <source>
        <strain evidence="3">YIM B02565</strain>
    </source>
</reference>
<evidence type="ECO:0000313" key="3">
    <source>
        <dbReference type="EMBL" id="MBL4932738.1"/>
    </source>
</evidence>
<evidence type="ECO:0000259" key="2">
    <source>
        <dbReference type="Pfam" id="PF06580"/>
    </source>
</evidence>
<keyword evidence="3" id="KW-0808">Transferase</keyword>
<keyword evidence="1" id="KW-1133">Transmembrane helix</keyword>
<keyword evidence="1" id="KW-0812">Transmembrane</keyword>
<dbReference type="PANTHER" id="PTHR34220">
    <property type="entry name" value="SENSOR HISTIDINE KINASE YPDA"/>
    <property type="match status" value="1"/>
</dbReference>
<gene>
    <name evidence="3" type="ORF">JK634_13060</name>
</gene>
<dbReference type="InterPro" id="IPR050640">
    <property type="entry name" value="Bact_2-comp_sensor_kinase"/>
</dbReference>
<proteinExistence type="predicted"/>
<dbReference type="GO" id="GO:0000155">
    <property type="term" value="F:phosphorelay sensor kinase activity"/>
    <property type="evidence" value="ECO:0007669"/>
    <property type="project" value="InterPro"/>
</dbReference>
<dbReference type="PANTHER" id="PTHR34220:SF7">
    <property type="entry name" value="SENSOR HISTIDINE KINASE YPDA"/>
    <property type="match status" value="1"/>
</dbReference>
<protein>
    <submittedName>
        <fullName evidence="3">Histidine kinase</fullName>
    </submittedName>
</protein>
<dbReference type="GO" id="GO:0016020">
    <property type="term" value="C:membrane"/>
    <property type="evidence" value="ECO:0007669"/>
    <property type="project" value="InterPro"/>
</dbReference>
<keyword evidence="4" id="KW-1185">Reference proteome</keyword>
<feature type="transmembrane region" description="Helical" evidence="1">
    <location>
        <begin position="12"/>
        <end position="28"/>
    </location>
</feature>
<comment type="caution">
    <text evidence="3">The sequence shown here is derived from an EMBL/GenBank/DDBJ whole genome shotgun (WGS) entry which is preliminary data.</text>
</comment>
<dbReference type="Proteomes" id="UP000623681">
    <property type="component" value="Unassembled WGS sequence"/>
</dbReference>
<dbReference type="EMBL" id="JAESWA010000022">
    <property type="protein sequence ID" value="MBL4932738.1"/>
    <property type="molecule type" value="Genomic_DNA"/>
</dbReference>
<dbReference type="InterPro" id="IPR010559">
    <property type="entry name" value="Sig_transdc_His_kin_internal"/>
</dbReference>
<evidence type="ECO:0000313" key="4">
    <source>
        <dbReference type="Proteomes" id="UP000623681"/>
    </source>
</evidence>
<evidence type="ECO:0000256" key="1">
    <source>
        <dbReference type="SAM" id="Phobius"/>
    </source>
</evidence>
<keyword evidence="3" id="KW-0418">Kinase</keyword>
<dbReference type="AlphaFoldDB" id="A0A937FGH7"/>
<name>A0A937FGH7_9CLOT</name>
<keyword evidence="1" id="KW-0472">Membrane</keyword>
<organism evidence="3 4">
    <name type="scientific">Clostridium paridis</name>
    <dbReference type="NCBI Taxonomy" id="2803863"/>
    <lineage>
        <taxon>Bacteria</taxon>
        <taxon>Bacillati</taxon>
        <taxon>Bacillota</taxon>
        <taxon>Clostridia</taxon>
        <taxon>Eubacteriales</taxon>
        <taxon>Clostridiaceae</taxon>
        <taxon>Clostridium</taxon>
    </lineage>
</organism>
<feature type="domain" description="Signal transduction histidine kinase internal region" evidence="2">
    <location>
        <begin position="63"/>
        <end position="132"/>
    </location>
</feature>
<sequence length="233" mass="27743">MEYNYDIKTMNKKRILFTIIIVTQGLLIKFLPEYWLIIILLSCIIFTILTSSKFQVESREITLDTHFLFNAINTIIYYCRADANIARRLLLDLSGYLRYFLENRNITVKLKYELDVLDEYLSIQKARFQEKFDYSIEESDSEFIIFKNSIIDLCYFLLREGIIKSKGSGRIDIIDIIEKDHLLLEINYFGKFPQNIDEFSMNFHRKYGYEIKTTRNDNGVILRIVMAKNNLKE</sequence>